<dbReference type="AlphaFoldDB" id="A0A1N7JJ81"/>
<keyword evidence="3" id="KW-1185">Reference proteome</keyword>
<accession>A0A1N7JJ81</accession>
<keyword evidence="1" id="KW-1133">Transmembrane helix</keyword>
<dbReference type="STRING" id="407234.SAMN05421795_10148"/>
<dbReference type="Proteomes" id="UP000186098">
    <property type="component" value="Unassembled WGS sequence"/>
</dbReference>
<feature type="transmembrane region" description="Helical" evidence="1">
    <location>
        <begin position="43"/>
        <end position="64"/>
    </location>
</feature>
<organism evidence="2 3">
    <name type="scientific">Phaeovulum vinaykumarii</name>
    <dbReference type="NCBI Taxonomy" id="407234"/>
    <lineage>
        <taxon>Bacteria</taxon>
        <taxon>Pseudomonadati</taxon>
        <taxon>Pseudomonadota</taxon>
        <taxon>Alphaproteobacteria</taxon>
        <taxon>Rhodobacterales</taxon>
        <taxon>Paracoccaceae</taxon>
        <taxon>Phaeovulum</taxon>
    </lineage>
</organism>
<name>A0A1N7JJ81_9RHOB</name>
<keyword evidence="1" id="KW-0472">Membrane</keyword>
<feature type="transmembrane region" description="Helical" evidence="1">
    <location>
        <begin position="15"/>
        <end position="36"/>
    </location>
</feature>
<evidence type="ECO:0000256" key="1">
    <source>
        <dbReference type="SAM" id="Phobius"/>
    </source>
</evidence>
<gene>
    <name evidence="2" type="ORF">SAMN05421795_10148</name>
</gene>
<protein>
    <submittedName>
        <fullName evidence="2">Uncharacterized protein</fullName>
    </submittedName>
</protein>
<evidence type="ECO:0000313" key="2">
    <source>
        <dbReference type="EMBL" id="SIS49389.1"/>
    </source>
</evidence>
<proteinExistence type="predicted"/>
<evidence type="ECO:0000313" key="3">
    <source>
        <dbReference type="Proteomes" id="UP000186098"/>
    </source>
</evidence>
<sequence length="66" mass="6678">MSTATDTGHSKDTPLSVTLMLFAAVIVLVAGVTFAVMTWGLVALILTGVVATFVMLGIIVLITAGG</sequence>
<reference evidence="3" key="1">
    <citation type="submission" date="2017-01" db="EMBL/GenBank/DDBJ databases">
        <authorList>
            <person name="Varghese N."/>
            <person name="Submissions S."/>
        </authorList>
    </citation>
    <scope>NUCLEOTIDE SEQUENCE [LARGE SCALE GENOMIC DNA]</scope>
    <source>
        <strain evidence="3">DSM 18714</strain>
    </source>
</reference>
<dbReference type="RefSeq" id="WP_076362937.1">
    <property type="nucleotide sequence ID" value="NZ_FTOM01000001.1"/>
</dbReference>
<dbReference type="EMBL" id="FTOM01000001">
    <property type="protein sequence ID" value="SIS49389.1"/>
    <property type="molecule type" value="Genomic_DNA"/>
</dbReference>
<keyword evidence="1" id="KW-0812">Transmembrane</keyword>